<evidence type="ECO:0000313" key="6">
    <source>
        <dbReference type="Proteomes" id="UP000239735"/>
    </source>
</evidence>
<feature type="domain" description="Periplasmic binding protein" evidence="4">
    <location>
        <begin position="36"/>
        <end position="283"/>
    </location>
</feature>
<proteinExistence type="inferred from homology"/>
<dbReference type="Gene3D" id="3.40.50.2300">
    <property type="match status" value="2"/>
</dbReference>
<evidence type="ECO:0000256" key="2">
    <source>
        <dbReference type="ARBA" id="ARBA00007639"/>
    </source>
</evidence>
<dbReference type="EMBL" id="OKRB01000086">
    <property type="protein sequence ID" value="SPE20849.1"/>
    <property type="molecule type" value="Genomic_DNA"/>
</dbReference>
<protein>
    <submittedName>
        <fullName evidence="5">Monosaccharide ABC transporter substrate-binding protein, CUT2 family</fullName>
    </submittedName>
</protein>
<name>A0A2N9LC27_9BACT</name>
<evidence type="ECO:0000259" key="4">
    <source>
        <dbReference type="Pfam" id="PF13407"/>
    </source>
</evidence>
<dbReference type="PANTHER" id="PTHR46847">
    <property type="entry name" value="D-ALLOSE-BINDING PERIPLASMIC PROTEIN-RELATED"/>
    <property type="match status" value="1"/>
</dbReference>
<comment type="subcellular location">
    <subcellularLocation>
        <location evidence="1">Cell envelope</location>
    </subcellularLocation>
</comment>
<dbReference type="PROSITE" id="PS51257">
    <property type="entry name" value="PROKAR_LIPOPROTEIN"/>
    <property type="match status" value="1"/>
</dbReference>
<comment type="similarity">
    <text evidence="2">Belongs to the bacterial solute-binding protein 2 family.</text>
</comment>
<accession>A0A2N9LC27</accession>
<sequence>MKPVKGISGISLALAALAMVLISGCERHSVKEVYYLVGSNMASSYWKTAVAGFKKAAADYGVTAKVAGPDNYDPQSERTELQNAVAAKPNGILVSVSDVGVLQPEIDAAVAAGIPVITFDSDAAASKRLYFIGTNNLEAGRLGGRRVAEKLAGKGNVVFFTIAGQPNTEERLKGFKDVFSAQPGIKIAEVVDIKGAAVTAFDRTQQLMAQTGDKKINAFVCLDSVSGKMVADAIKRTSDTTRELVAWDVNPDTLQAIKDGVIDATIAQKPFTMGYVGLKALDEVFHSPPSQLNKDFSTDAFAPYPVFVDTGTALVDKGNVDGYLAAAQAHAE</sequence>
<dbReference type="OrthoDB" id="9800520at2"/>
<dbReference type="Pfam" id="PF13407">
    <property type="entry name" value="Peripla_BP_4"/>
    <property type="match status" value="1"/>
</dbReference>
<dbReference type="GO" id="GO:0030313">
    <property type="term" value="C:cell envelope"/>
    <property type="evidence" value="ECO:0007669"/>
    <property type="project" value="UniProtKB-SubCell"/>
</dbReference>
<evidence type="ECO:0000256" key="3">
    <source>
        <dbReference type="ARBA" id="ARBA00022729"/>
    </source>
</evidence>
<keyword evidence="3" id="KW-0732">Signal</keyword>
<dbReference type="InterPro" id="IPR025997">
    <property type="entry name" value="SBP_2_dom"/>
</dbReference>
<gene>
    <name evidence="5" type="ORF">SBA5_30054</name>
</gene>
<dbReference type="InterPro" id="IPR028082">
    <property type="entry name" value="Peripla_BP_I"/>
</dbReference>
<dbReference type="AlphaFoldDB" id="A0A2N9LC27"/>
<dbReference type="GO" id="GO:0030246">
    <property type="term" value="F:carbohydrate binding"/>
    <property type="evidence" value="ECO:0007669"/>
    <property type="project" value="UniProtKB-ARBA"/>
</dbReference>
<dbReference type="Proteomes" id="UP000239735">
    <property type="component" value="Unassembled WGS sequence"/>
</dbReference>
<organism evidence="5 6">
    <name type="scientific">Candidatus Sulfuritelmatomonas gaucii</name>
    <dbReference type="NCBI Taxonomy" id="2043161"/>
    <lineage>
        <taxon>Bacteria</taxon>
        <taxon>Pseudomonadati</taxon>
        <taxon>Acidobacteriota</taxon>
        <taxon>Terriglobia</taxon>
        <taxon>Terriglobales</taxon>
        <taxon>Acidobacteriaceae</taxon>
        <taxon>Candidatus Sulfuritelmatomonas</taxon>
    </lineage>
</organism>
<reference evidence="6" key="1">
    <citation type="submission" date="2018-02" db="EMBL/GenBank/DDBJ databases">
        <authorList>
            <person name="Hausmann B."/>
        </authorList>
    </citation>
    <scope>NUCLEOTIDE SEQUENCE [LARGE SCALE GENOMIC DNA]</scope>
    <source>
        <strain evidence="6">Peat soil MAG SbA5</strain>
    </source>
</reference>
<dbReference type="PANTHER" id="PTHR46847:SF1">
    <property type="entry name" value="D-ALLOSE-BINDING PERIPLASMIC PROTEIN-RELATED"/>
    <property type="match status" value="1"/>
</dbReference>
<evidence type="ECO:0000256" key="1">
    <source>
        <dbReference type="ARBA" id="ARBA00004196"/>
    </source>
</evidence>
<dbReference type="SUPFAM" id="SSF53822">
    <property type="entry name" value="Periplasmic binding protein-like I"/>
    <property type="match status" value="1"/>
</dbReference>
<evidence type="ECO:0000313" key="5">
    <source>
        <dbReference type="EMBL" id="SPE20849.1"/>
    </source>
</evidence>